<dbReference type="Pfam" id="PF05795">
    <property type="entry name" value="Plasmodium_Vir"/>
    <property type="match status" value="1"/>
</dbReference>
<organism evidence="2 3">
    <name type="scientific">Plasmodium ovale curtisi</name>
    <dbReference type="NCBI Taxonomy" id="864141"/>
    <lineage>
        <taxon>Eukaryota</taxon>
        <taxon>Sar</taxon>
        <taxon>Alveolata</taxon>
        <taxon>Apicomplexa</taxon>
        <taxon>Aconoidasida</taxon>
        <taxon>Haemosporida</taxon>
        <taxon>Plasmodiidae</taxon>
        <taxon>Plasmodium</taxon>
        <taxon>Plasmodium (Plasmodium)</taxon>
    </lineage>
</organism>
<keyword evidence="1" id="KW-0472">Membrane</keyword>
<feature type="transmembrane region" description="Helical" evidence="1">
    <location>
        <begin position="236"/>
        <end position="254"/>
    </location>
</feature>
<sequence>MLFCEDIKEEEDEEEAYTPGDNYYSYVSLFHDYNNELTIATSKDGDTESYKGYCEIIKRSYFSSNNFDDYCYKVAKYLEYIKDKNDGNGYEHCIHLNYLLNSSNEYNTFLSYEKQKLFEAYKYLSENMKICSNNIEPISENVLGKISDLYNFYDIFHNTIKSIDSPGENFCKHSEKSSESYKNIKKHCQTNRDHGFCEELKKIREKYYLTMKYENRCSTAPIALEPEDIEDSKGTILIPFAVILVITSVLFILYKFTSFGFWASTQIRKWINIFNNIPKETLELLENYRSQQLSSEKNQYNVQYLPA</sequence>
<keyword evidence="1" id="KW-0812">Transmembrane</keyword>
<dbReference type="InterPro" id="IPR008780">
    <property type="entry name" value="Plasmodium_Vir"/>
</dbReference>
<evidence type="ECO:0000313" key="2">
    <source>
        <dbReference type="EMBL" id="SBS93276.1"/>
    </source>
</evidence>
<dbReference type="Proteomes" id="UP000078560">
    <property type="component" value="Unassembled WGS sequence"/>
</dbReference>
<dbReference type="AlphaFoldDB" id="A0A1A8WM44"/>
<evidence type="ECO:0000256" key="1">
    <source>
        <dbReference type="SAM" id="Phobius"/>
    </source>
</evidence>
<name>A0A1A8WM44_PLAOA</name>
<protein>
    <submittedName>
        <fullName evidence="2">PIR Superfamily Protein</fullName>
    </submittedName>
</protein>
<dbReference type="EMBL" id="FLQU01001489">
    <property type="protein sequence ID" value="SBS93276.1"/>
    <property type="molecule type" value="Genomic_DNA"/>
</dbReference>
<proteinExistence type="predicted"/>
<reference evidence="3" key="1">
    <citation type="submission" date="2016-05" db="EMBL/GenBank/DDBJ databases">
        <authorList>
            <person name="Naeem Raeece"/>
        </authorList>
    </citation>
    <scope>NUCLEOTIDE SEQUENCE [LARGE SCALE GENOMIC DNA]</scope>
</reference>
<keyword evidence="1" id="KW-1133">Transmembrane helix</keyword>
<gene>
    <name evidence="2" type="ORF">POVCU2_0080080</name>
</gene>
<evidence type="ECO:0000313" key="3">
    <source>
        <dbReference type="Proteomes" id="UP000078560"/>
    </source>
</evidence>
<accession>A0A1A8WM44</accession>